<protein>
    <submittedName>
        <fullName evidence="5">Uncharacterized protein</fullName>
    </submittedName>
</protein>
<evidence type="ECO:0000313" key="6">
    <source>
        <dbReference type="Proteomes" id="UP000287651"/>
    </source>
</evidence>
<dbReference type="EMBL" id="AMZH03004250">
    <property type="protein sequence ID" value="RRT69738.1"/>
    <property type="molecule type" value="Genomic_DNA"/>
</dbReference>
<evidence type="ECO:0000256" key="1">
    <source>
        <dbReference type="ARBA" id="ARBA00004141"/>
    </source>
</evidence>
<keyword evidence="4" id="KW-0472">Membrane</keyword>
<evidence type="ECO:0000256" key="2">
    <source>
        <dbReference type="ARBA" id="ARBA00022692"/>
    </source>
</evidence>
<proteinExistence type="predicted"/>
<keyword evidence="3" id="KW-1133">Transmembrane helix</keyword>
<evidence type="ECO:0000256" key="4">
    <source>
        <dbReference type="ARBA" id="ARBA00023136"/>
    </source>
</evidence>
<dbReference type="GO" id="GO:0005783">
    <property type="term" value="C:endoplasmic reticulum"/>
    <property type="evidence" value="ECO:0007669"/>
    <property type="project" value="TreeGrafter"/>
</dbReference>
<accession>A0A427A0J5</accession>
<keyword evidence="2" id="KW-0812">Transmembrane</keyword>
<sequence>MRSPISPGPAAESTNPNPGILLLKLGGGIPALMGLLQGEMTEAAMAYAASRQLSQFIFAVAFFHSSEYALAAFFHGRSNVTLSCEYEEFFLRQFFGFQYVEYAKRVPSGLPFIR</sequence>
<evidence type="ECO:0000313" key="5">
    <source>
        <dbReference type="EMBL" id="RRT69738.1"/>
    </source>
</evidence>
<dbReference type="Proteomes" id="UP000287651">
    <property type="component" value="Unassembled WGS sequence"/>
</dbReference>
<dbReference type="Gene3D" id="1.20.120.1630">
    <property type="match status" value="1"/>
</dbReference>
<dbReference type="AlphaFoldDB" id="A0A427A0J5"/>
<dbReference type="GO" id="GO:0004671">
    <property type="term" value="F:protein C-terminal S-isoprenylcysteine carboxyl O-methyltransferase activity"/>
    <property type="evidence" value="ECO:0007669"/>
    <property type="project" value="TreeGrafter"/>
</dbReference>
<reference evidence="5 6" key="1">
    <citation type="journal article" date="2014" name="Agronomy (Basel)">
        <title>A Draft Genome Sequence for Ensete ventricosum, the Drought-Tolerant Tree Against Hunger.</title>
        <authorList>
            <person name="Harrison J."/>
            <person name="Moore K.A."/>
            <person name="Paszkiewicz K."/>
            <person name="Jones T."/>
            <person name="Grant M."/>
            <person name="Ambacheew D."/>
            <person name="Muzemil S."/>
            <person name="Studholme D.J."/>
        </authorList>
    </citation>
    <scope>NUCLEOTIDE SEQUENCE [LARGE SCALE GENOMIC DNA]</scope>
</reference>
<name>A0A427A0J5_ENSVE</name>
<evidence type="ECO:0000256" key="3">
    <source>
        <dbReference type="ARBA" id="ARBA00022989"/>
    </source>
</evidence>
<organism evidence="5 6">
    <name type="scientific">Ensete ventricosum</name>
    <name type="common">Abyssinian banana</name>
    <name type="synonym">Musa ensete</name>
    <dbReference type="NCBI Taxonomy" id="4639"/>
    <lineage>
        <taxon>Eukaryota</taxon>
        <taxon>Viridiplantae</taxon>
        <taxon>Streptophyta</taxon>
        <taxon>Embryophyta</taxon>
        <taxon>Tracheophyta</taxon>
        <taxon>Spermatophyta</taxon>
        <taxon>Magnoliopsida</taxon>
        <taxon>Liliopsida</taxon>
        <taxon>Zingiberales</taxon>
        <taxon>Musaceae</taxon>
        <taxon>Ensete</taxon>
    </lineage>
</organism>
<dbReference type="PANTHER" id="PTHR12714">
    <property type="entry name" value="PROTEIN-S ISOPRENYLCYSTEINE O-METHYLTRANSFERASE"/>
    <property type="match status" value="1"/>
</dbReference>
<comment type="subcellular location">
    <subcellularLocation>
        <location evidence="1">Membrane</location>
        <topology evidence="1">Multi-pass membrane protein</topology>
    </subcellularLocation>
</comment>
<dbReference type="GO" id="GO:0016020">
    <property type="term" value="C:membrane"/>
    <property type="evidence" value="ECO:0007669"/>
    <property type="project" value="UniProtKB-SubCell"/>
</dbReference>
<comment type="caution">
    <text evidence="5">The sequence shown here is derived from an EMBL/GenBank/DDBJ whole genome shotgun (WGS) entry which is preliminary data.</text>
</comment>
<dbReference type="PANTHER" id="PTHR12714:SF9">
    <property type="entry name" value="PROTEIN-S-ISOPRENYLCYSTEINE O-METHYLTRANSFERASE"/>
    <property type="match status" value="1"/>
</dbReference>
<gene>
    <name evidence="5" type="ORF">B296_00037052</name>
</gene>